<dbReference type="PROSITE" id="PS00022">
    <property type="entry name" value="EGF_1"/>
    <property type="match status" value="1"/>
</dbReference>
<evidence type="ECO:0000259" key="4">
    <source>
        <dbReference type="PROSITE" id="PS50026"/>
    </source>
</evidence>
<gene>
    <name evidence="6" type="ORF">GMORB2_4411</name>
</gene>
<dbReference type="InterPro" id="IPR000742">
    <property type="entry name" value="EGF"/>
</dbReference>
<dbReference type="EMBL" id="JAANYQ010000021">
    <property type="protein sequence ID" value="KAF4119745.1"/>
    <property type="molecule type" value="Genomic_DNA"/>
</dbReference>
<evidence type="ECO:0000313" key="6">
    <source>
        <dbReference type="EMBL" id="KAF4119745.1"/>
    </source>
</evidence>
<comment type="caution">
    <text evidence="3">Lacks conserved residue(s) required for the propagation of feature annotation.</text>
</comment>
<dbReference type="InterPro" id="IPR011042">
    <property type="entry name" value="6-blade_b-propeller_TolB-like"/>
</dbReference>
<dbReference type="Proteomes" id="UP000749293">
    <property type="component" value="Unassembled WGS sequence"/>
</dbReference>
<evidence type="ECO:0000313" key="7">
    <source>
        <dbReference type="Proteomes" id="UP000749293"/>
    </source>
</evidence>
<keyword evidence="1" id="KW-0732">Signal</keyword>
<organism evidence="6 7">
    <name type="scientific">Geosmithia morbida</name>
    <dbReference type="NCBI Taxonomy" id="1094350"/>
    <lineage>
        <taxon>Eukaryota</taxon>
        <taxon>Fungi</taxon>
        <taxon>Dikarya</taxon>
        <taxon>Ascomycota</taxon>
        <taxon>Pezizomycotina</taxon>
        <taxon>Sordariomycetes</taxon>
        <taxon>Hypocreomycetidae</taxon>
        <taxon>Hypocreales</taxon>
        <taxon>Bionectriaceae</taxon>
        <taxon>Geosmithia</taxon>
    </lineage>
</organism>
<dbReference type="PANTHER" id="PTHR14949">
    <property type="entry name" value="EGF-LIKE-DOMAIN, MULTIPLE 7, 8"/>
    <property type="match status" value="1"/>
</dbReference>
<dbReference type="PANTHER" id="PTHR14949:SF56">
    <property type="entry name" value="EGF-LIKE-DOMAIN, MULTIPLE 7"/>
    <property type="match status" value="1"/>
</dbReference>
<dbReference type="InterPro" id="IPR050969">
    <property type="entry name" value="Dev_Signal_Modulators"/>
</dbReference>
<keyword evidence="2 3" id="KW-1015">Disulfide bond</keyword>
<dbReference type="Gene3D" id="2.120.10.30">
    <property type="entry name" value="TolB, C-terminal domain"/>
    <property type="match status" value="2"/>
</dbReference>
<comment type="caution">
    <text evidence="6">The sequence shown here is derived from an EMBL/GenBank/DDBJ whole genome shotgun (WGS) entry which is preliminary data.</text>
</comment>
<feature type="domain" description="EGF-like" evidence="4">
    <location>
        <begin position="405"/>
        <end position="437"/>
    </location>
</feature>
<dbReference type="OrthoDB" id="10045365at2759"/>
<dbReference type="Pfam" id="PF02333">
    <property type="entry name" value="Phytase"/>
    <property type="match status" value="1"/>
</dbReference>
<evidence type="ECO:0000259" key="5">
    <source>
        <dbReference type="PROSITE" id="PS51662"/>
    </source>
</evidence>
<evidence type="ECO:0000256" key="1">
    <source>
        <dbReference type="ARBA" id="ARBA00022729"/>
    </source>
</evidence>
<evidence type="ECO:0000256" key="3">
    <source>
        <dbReference type="PROSITE-ProRule" id="PRU00076"/>
    </source>
</evidence>
<dbReference type="GeneID" id="55970639"/>
<name>A0A9P4YNB7_9HYPO</name>
<accession>A0A9P4YNB7</accession>
<dbReference type="SUPFAM" id="SSF50956">
    <property type="entry name" value="Thermostable phytase (3-phytase)"/>
    <property type="match status" value="2"/>
</dbReference>
<dbReference type="AlphaFoldDB" id="A0A9P4YNB7"/>
<dbReference type="PROSITE" id="PS50026">
    <property type="entry name" value="EGF_3"/>
    <property type="match status" value="1"/>
</dbReference>
<feature type="disulfide bond" evidence="3">
    <location>
        <begin position="427"/>
        <end position="436"/>
    </location>
</feature>
<evidence type="ECO:0000256" key="2">
    <source>
        <dbReference type="ARBA" id="ARBA00023157"/>
    </source>
</evidence>
<keyword evidence="3" id="KW-0245">EGF-like domain</keyword>
<proteinExistence type="predicted"/>
<dbReference type="InterPro" id="IPR003431">
    <property type="entry name" value="B-propeller_Phytase"/>
</dbReference>
<feature type="domain" description="BPP" evidence="5">
    <location>
        <begin position="431"/>
        <end position="770"/>
    </location>
</feature>
<protein>
    <submittedName>
        <fullName evidence="6">3-phytase</fullName>
    </submittedName>
</protein>
<dbReference type="PROSITE" id="PS51662">
    <property type="entry name" value="BP_PHYTASE"/>
    <property type="match status" value="2"/>
</dbReference>
<feature type="domain" description="BPP" evidence="5">
    <location>
        <begin position="48"/>
        <end position="354"/>
    </location>
</feature>
<keyword evidence="7" id="KW-1185">Reference proteome</keyword>
<reference evidence="6" key="1">
    <citation type="submission" date="2020-03" db="EMBL/GenBank/DDBJ databases">
        <title>Site-based positive gene gene selection in Geosmithia morbida across the United States reveals a broad range of putative effectors and factors for local host and environmental adapation.</title>
        <authorList>
            <person name="Onufrak A."/>
            <person name="Murdoch R.W."/>
            <person name="Gazis R."/>
            <person name="Huff M."/>
            <person name="Staton M."/>
            <person name="Klingeman W."/>
            <person name="Hadziabdic D."/>
        </authorList>
    </citation>
    <scope>NUCLEOTIDE SEQUENCE</scope>
    <source>
        <strain evidence="6">1262</strain>
    </source>
</reference>
<dbReference type="Gene3D" id="2.10.25.10">
    <property type="entry name" value="Laminin"/>
    <property type="match status" value="1"/>
</dbReference>
<sequence>MREKESVPVLLPPSSAHLRVKPAGWSWSKMMQLRLIPPGLCFAFCALILQTWFVTAAVQLDLDVTAHTSGLVEADWTSVYYSDEQPLFISNDGGTSTGGFHVWNLDGASPLKNVSSVWAGRTKLVTTVYDVDGKDYLFTIPQTTSALSAYQLPGASHAEPSRRIVLGDWSALCSWRSLSANNYLFLFGKTQGVQLLVRPRDGSVETVEVQTFDVPVEVGGCAVSESQSQMLLAPDDGNELYRFDLAESTTPPNLSVSAETSDEITGVAVYATAGNESDYVFVALEGAISVYDYEWKRVGILNITGLKDIEIEGLSMYQARTARYPVGALIYALEAAGDFEGFGVSSLEGVLGELGIKANTEYDPRARAGQTEESTIGKECSYNGFLDKTANACDCFAGSTGERCEKNTCTDDCSGHGTCVGPGQCRCGESWGGLYCSFLLVEPESETEAYGVDGDDPAIWVSPVSPEMSRIVTTTKSEEGAGLGVFDLDGKMLQNLLSAQPDNVDIIYGFKAGNRTVDLAFAACRGDNTLCMFEMTTDGELRDIAGGIQPSYAEGETYGSCVYRSKKTGKQYLFVNEKSGRYMQYELTSTSDGALSTKLVRDFVGGSGGQVEGCVTDEDNGWLLLGEEPSALWRFEAEPDGSSEGYRIAHVGDGKLWGDVEGVALVQGSAKDKGFILVSCQGVSAYNVYRRAHPHDYVTTFTVATTSDGQVDGVTNTDGLAAISTNLGPKFPRGLVVVHDDSNELPGGGASDKASYKLIGLENILGAEAVKSLGLMEDVDESWDPRA</sequence>
<dbReference type="GO" id="GO:0016158">
    <property type="term" value="F:inositol hexakisphosphate 3-phosphatase activity"/>
    <property type="evidence" value="ECO:0007669"/>
    <property type="project" value="InterPro"/>
</dbReference>
<dbReference type="RefSeq" id="XP_035318397.1">
    <property type="nucleotide sequence ID" value="XM_035466386.1"/>
</dbReference>
<feature type="disulfide bond" evidence="3">
    <location>
        <begin position="409"/>
        <end position="419"/>
    </location>
</feature>